<feature type="domain" description="MyTH4" evidence="1">
    <location>
        <begin position="24"/>
        <end position="182"/>
    </location>
</feature>
<dbReference type="EMBL" id="CAJOBH010246008">
    <property type="protein sequence ID" value="CAF5125022.1"/>
    <property type="molecule type" value="Genomic_DNA"/>
</dbReference>
<dbReference type="Gene3D" id="1.25.40.530">
    <property type="entry name" value="MyTH4 domain"/>
    <property type="match status" value="1"/>
</dbReference>
<gene>
    <name evidence="2" type="ORF">BYL167_LOCUS67646</name>
</gene>
<sequence>MLNFNTHKRGLFGKRLTQDDLLSWSKEPITKPLLRTVDKVLKKEAPEIFKLIQTYMGDKKSKQIASLNTCLELTTKGWSLPTIRDELYLQLIKQTSYNINAESLQRGWELMAVCLSFFPPSSKFQSLLEKYISLQTNGESDTPEVPISIYANVCLKRLEKILQTGPKKGLKKPTFEEIELSK</sequence>
<dbReference type="InterPro" id="IPR038185">
    <property type="entry name" value="MyTH4_dom_sf"/>
</dbReference>
<comment type="caution">
    <text evidence="2">The sequence shown here is derived from an EMBL/GenBank/DDBJ whole genome shotgun (WGS) entry which is preliminary data.</text>
</comment>
<name>A0A8S3FKD9_9BILA</name>
<dbReference type="Pfam" id="PF00784">
    <property type="entry name" value="MyTH4"/>
    <property type="match status" value="1"/>
</dbReference>
<dbReference type="PANTHER" id="PTHR45876">
    <property type="entry name" value="FI04035P"/>
    <property type="match status" value="1"/>
</dbReference>
<dbReference type="GO" id="GO:0005096">
    <property type="term" value="F:GTPase activator activity"/>
    <property type="evidence" value="ECO:0007669"/>
    <property type="project" value="TreeGrafter"/>
</dbReference>
<dbReference type="GO" id="GO:0005856">
    <property type="term" value="C:cytoskeleton"/>
    <property type="evidence" value="ECO:0007669"/>
    <property type="project" value="InterPro"/>
</dbReference>
<dbReference type="Proteomes" id="UP000681967">
    <property type="component" value="Unassembled WGS sequence"/>
</dbReference>
<evidence type="ECO:0000259" key="1">
    <source>
        <dbReference type="PROSITE" id="PS51016"/>
    </source>
</evidence>
<accession>A0A8S3FKD9</accession>
<evidence type="ECO:0000313" key="3">
    <source>
        <dbReference type="Proteomes" id="UP000681967"/>
    </source>
</evidence>
<dbReference type="InterPro" id="IPR000857">
    <property type="entry name" value="MyTH4_dom"/>
</dbReference>
<protein>
    <recommendedName>
        <fullName evidence="1">MyTH4 domain-containing protein</fullName>
    </recommendedName>
</protein>
<dbReference type="PANTHER" id="PTHR45876:SF8">
    <property type="entry name" value="FI04035P"/>
    <property type="match status" value="1"/>
</dbReference>
<dbReference type="GO" id="GO:0005737">
    <property type="term" value="C:cytoplasm"/>
    <property type="evidence" value="ECO:0007669"/>
    <property type="project" value="TreeGrafter"/>
</dbReference>
<dbReference type="SMART" id="SM00139">
    <property type="entry name" value="MyTH4"/>
    <property type="match status" value="1"/>
</dbReference>
<reference evidence="2" key="1">
    <citation type="submission" date="2021-02" db="EMBL/GenBank/DDBJ databases">
        <authorList>
            <person name="Nowell W R."/>
        </authorList>
    </citation>
    <scope>NUCLEOTIDE SEQUENCE</scope>
</reference>
<organism evidence="2 3">
    <name type="scientific">Rotaria magnacalcarata</name>
    <dbReference type="NCBI Taxonomy" id="392030"/>
    <lineage>
        <taxon>Eukaryota</taxon>
        <taxon>Metazoa</taxon>
        <taxon>Spiralia</taxon>
        <taxon>Gnathifera</taxon>
        <taxon>Rotifera</taxon>
        <taxon>Eurotatoria</taxon>
        <taxon>Bdelloidea</taxon>
        <taxon>Philodinida</taxon>
        <taxon>Philodinidae</taxon>
        <taxon>Rotaria</taxon>
    </lineage>
</organism>
<dbReference type="AlphaFoldDB" id="A0A8S3FKD9"/>
<proteinExistence type="predicted"/>
<dbReference type="PROSITE" id="PS51016">
    <property type="entry name" value="MYTH4"/>
    <property type="match status" value="1"/>
</dbReference>
<evidence type="ECO:0000313" key="2">
    <source>
        <dbReference type="EMBL" id="CAF5125022.1"/>
    </source>
</evidence>
<feature type="non-terminal residue" evidence="2">
    <location>
        <position position="1"/>
    </location>
</feature>